<feature type="domain" description="Carboxylesterase type B" evidence="4">
    <location>
        <begin position="29"/>
        <end position="528"/>
    </location>
</feature>
<dbReference type="InterPro" id="IPR002018">
    <property type="entry name" value="CarbesteraseB"/>
</dbReference>
<evidence type="ECO:0000256" key="3">
    <source>
        <dbReference type="RuleBase" id="RU361235"/>
    </source>
</evidence>
<dbReference type="EC" id="3.1.1.-" evidence="3"/>
<dbReference type="InterPro" id="IPR050309">
    <property type="entry name" value="Type-B_Carboxylest/Lipase"/>
</dbReference>
<name>A0A8H5BLE4_9AGAR</name>
<keyword evidence="3" id="KW-0732">Signal</keyword>
<dbReference type="EMBL" id="JAACJJ010000015">
    <property type="protein sequence ID" value="KAF5325380.1"/>
    <property type="molecule type" value="Genomic_DNA"/>
</dbReference>
<dbReference type="InterPro" id="IPR029058">
    <property type="entry name" value="AB_hydrolase_fold"/>
</dbReference>
<dbReference type="Gene3D" id="3.40.50.1820">
    <property type="entry name" value="alpha/beta hydrolase"/>
    <property type="match status" value="1"/>
</dbReference>
<feature type="signal peptide" evidence="3">
    <location>
        <begin position="1"/>
        <end position="18"/>
    </location>
</feature>
<protein>
    <recommendedName>
        <fullName evidence="3">Carboxylic ester hydrolase</fullName>
        <ecNumber evidence="3">3.1.1.-</ecNumber>
    </recommendedName>
</protein>
<evidence type="ECO:0000256" key="2">
    <source>
        <dbReference type="ARBA" id="ARBA00022801"/>
    </source>
</evidence>
<gene>
    <name evidence="5" type="ORF">D9619_009952</name>
</gene>
<dbReference type="Proteomes" id="UP000567179">
    <property type="component" value="Unassembled WGS sequence"/>
</dbReference>
<feature type="chain" id="PRO_5034278896" description="Carboxylic ester hydrolase" evidence="3">
    <location>
        <begin position="19"/>
        <end position="538"/>
    </location>
</feature>
<dbReference type="PANTHER" id="PTHR11559">
    <property type="entry name" value="CARBOXYLESTERASE"/>
    <property type="match status" value="1"/>
</dbReference>
<dbReference type="InterPro" id="IPR019826">
    <property type="entry name" value="Carboxylesterase_B_AS"/>
</dbReference>
<keyword evidence="6" id="KW-1185">Reference proteome</keyword>
<organism evidence="5 6">
    <name type="scientific">Psilocybe cf. subviscida</name>
    <dbReference type="NCBI Taxonomy" id="2480587"/>
    <lineage>
        <taxon>Eukaryota</taxon>
        <taxon>Fungi</taxon>
        <taxon>Dikarya</taxon>
        <taxon>Basidiomycota</taxon>
        <taxon>Agaricomycotina</taxon>
        <taxon>Agaricomycetes</taxon>
        <taxon>Agaricomycetidae</taxon>
        <taxon>Agaricales</taxon>
        <taxon>Agaricineae</taxon>
        <taxon>Strophariaceae</taxon>
        <taxon>Psilocybe</taxon>
    </lineage>
</organism>
<comment type="similarity">
    <text evidence="1 3">Belongs to the type-B carboxylesterase/lipase family.</text>
</comment>
<reference evidence="5 6" key="1">
    <citation type="journal article" date="2020" name="ISME J.">
        <title>Uncovering the hidden diversity of litter-decomposition mechanisms in mushroom-forming fungi.</title>
        <authorList>
            <person name="Floudas D."/>
            <person name="Bentzer J."/>
            <person name="Ahren D."/>
            <person name="Johansson T."/>
            <person name="Persson P."/>
            <person name="Tunlid A."/>
        </authorList>
    </citation>
    <scope>NUCLEOTIDE SEQUENCE [LARGE SCALE GENOMIC DNA]</scope>
    <source>
        <strain evidence="5 6">CBS 101986</strain>
    </source>
</reference>
<keyword evidence="2 3" id="KW-0378">Hydrolase</keyword>
<dbReference type="SUPFAM" id="SSF53474">
    <property type="entry name" value="alpha/beta-Hydrolases"/>
    <property type="match status" value="1"/>
</dbReference>
<comment type="caution">
    <text evidence="5">The sequence shown here is derived from an EMBL/GenBank/DDBJ whole genome shotgun (WGS) entry which is preliminary data.</text>
</comment>
<dbReference type="Pfam" id="PF00135">
    <property type="entry name" value="COesterase"/>
    <property type="match status" value="1"/>
</dbReference>
<dbReference type="GO" id="GO:0016787">
    <property type="term" value="F:hydrolase activity"/>
    <property type="evidence" value="ECO:0007669"/>
    <property type="project" value="UniProtKB-KW"/>
</dbReference>
<evidence type="ECO:0000313" key="6">
    <source>
        <dbReference type="Proteomes" id="UP000567179"/>
    </source>
</evidence>
<accession>A0A8H5BLE4</accession>
<dbReference type="OrthoDB" id="408631at2759"/>
<evidence type="ECO:0000313" key="5">
    <source>
        <dbReference type="EMBL" id="KAF5325380.1"/>
    </source>
</evidence>
<evidence type="ECO:0000259" key="4">
    <source>
        <dbReference type="Pfam" id="PF00135"/>
    </source>
</evidence>
<dbReference type="PROSITE" id="PS00122">
    <property type="entry name" value="CARBOXYLESTERASE_B_1"/>
    <property type="match status" value="1"/>
</dbReference>
<dbReference type="AlphaFoldDB" id="A0A8H5BLE4"/>
<evidence type="ECO:0000256" key="1">
    <source>
        <dbReference type="ARBA" id="ARBA00005964"/>
    </source>
</evidence>
<sequence>MLHFGPCVLLASLTLALAANPTIKVGGTALNGLSLPELGVEFFGGIPFAEPPLRDLRLKPPVLKTRLNIPQFDASSYGIGCLQPAANTSEFSEDCLTLNIHRPAGVAPNAKLPVMFWTFGGGFTVGSGASQNGSRLVAHSVARGTPIIYVNHNYRLGPLGFPQGQEADDNKILNLALKDTLAALEWVQANIGIFGGDKSKVTVFGESAGAGIIGTLMLDSPLPTMARAAILESGTADGVPPFKAADNEKAWEVFVSAIPSCAALATSGKTLDCLAKASRTEIFSALNYTITNTGSFGLTIDGPNGIVPALPSRLLSSGRFSRMPFIAGTNLDEGTVFVNPESDLSENAIRNTLITRYSPPLVSSAALNATVNQLLKLYPDVLALGSPYNTGNETFGLPAGFKRESAIIGDTVIQAPRRRLTQAASKFDIPAYAYYFTQPQPFGLPYDGVAHTTEIAFVYGTTPDTSPLSEIMMDYWLSYGTSLTPNDGKGSKRPNWPRYTSHNQILMQLNSGNLTVIPDAYRKTQIDFINSNPLSFHH</sequence>
<proteinExistence type="inferred from homology"/>